<dbReference type="EMBL" id="VDMA02000007">
    <property type="protein sequence ID" value="KAB8184591.1"/>
    <property type="molecule type" value="Genomic_DNA"/>
</dbReference>
<dbReference type="Proteomes" id="UP000313066">
    <property type="component" value="Unassembled WGS sequence"/>
</dbReference>
<proteinExistence type="predicted"/>
<keyword evidence="1" id="KW-1133">Transmembrane helix</keyword>
<gene>
    <name evidence="2" type="ORF">FH610_016030</name>
</gene>
<evidence type="ECO:0000313" key="2">
    <source>
        <dbReference type="EMBL" id="KAB8184591.1"/>
    </source>
</evidence>
<feature type="transmembrane region" description="Helical" evidence="1">
    <location>
        <begin position="68"/>
        <end position="89"/>
    </location>
</feature>
<reference evidence="2 3" key="1">
    <citation type="submission" date="2019-10" db="EMBL/GenBank/DDBJ databases">
        <title>Nonomuraea sp. nov., isolated from Phyllanthus amarus.</title>
        <authorList>
            <person name="Klykleung N."/>
            <person name="Tanasupawat S."/>
        </authorList>
    </citation>
    <scope>NUCLEOTIDE SEQUENCE [LARGE SCALE GENOMIC DNA]</scope>
    <source>
        <strain evidence="2 3">CR1-09</strain>
    </source>
</reference>
<keyword evidence="1" id="KW-0472">Membrane</keyword>
<keyword evidence="1" id="KW-0812">Transmembrane</keyword>
<protein>
    <submittedName>
        <fullName evidence="2">Uncharacterized protein</fullName>
    </submittedName>
</protein>
<sequence>MHVTYFAMALPVVAVLVFTLVRAARRSREQFGRVRQIARQQLPESAPQRTELEELVNLLQARLNRTQWAQLLLGAVIGYAVQLVGDALLGK</sequence>
<comment type="caution">
    <text evidence="2">The sequence shown here is derived from an EMBL/GenBank/DDBJ whole genome shotgun (WGS) entry which is preliminary data.</text>
</comment>
<accession>A0A5N6BVW9</accession>
<name>A0A5N6BVW9_9ACTN</name>
<dbReference type="AlphaFoldDB" id="A0A5N6BVW9"/>
<evidence type="ECO:0000313" key="3">
    <source>
        <dbReference type="Proteomes" id="UP000313066"/>
    </source>
</evidence>
<dbReference type="RefSeq" id="WP_139575211.1">
    <property type="nucleotide sequence ID" value="NZ_VDMA02000007.1"/>
</dbReference>
<organism evidence="2 3">
    <name type="scientific">Microbispora catharanthi</name>
    <dbReference type="NCBI Taxonomy" id="1712871"/>
    <lineage>
        <taxon>Bacteria</taxon>
        <taxon>Bacillati</taxon>
        <taxon>Actinomycetota</taxon>
        <taxon>Actinomycetes</taxon>
        <taxon>Streptosporangiales</taxon>
        <taxon>Streptosporangiaceae</taxon>
        <taxon>Microbispora</taxon>
    </lineage>
</organism>
<evidence type="ECO:0000256" key="1">
    <source>
        <dbReference type="SAM" id="Phobius"/>
    </source>
</evidence>
<keyword evidence="3" id="KW-1185">Reference proteome</keyword>